<evidence type="ECO:0000313" key="2">
    <source>
        <dbReference type="Proteomes" id="UP000268014"/>
    </source>
</evidence>
<sequence>MLQVAAVDLHFHAFPFHVTHDVLESCTEKFGLDGIGLSSPSPHVDDDFFVEWRDPGGEVVELTKHHHISSRNTMIPKRKHSNESCNGVAVIDCAEPLRNPTCPDSRQIER</sequence>
<dbReference type="EMBL" id="UZAF01016444">
    <property type="protein sequence ID" value="VDO28093.1"/>
    <property type="molecule type" value="Genomic_DNA"/>
</dbReference>
<evidence type="ECO:0000313" key="1">
    <source>
        <dbReference type="EMBL" id="VDO28093.1"/>
    </source>
</evidence>
<accession>A0A0N4W7M5</accession>
<dbReference type="WBParaSite" id="HPLM_0000614401-mRNA-1">
    <property type="protein sequence ID" value="HPLM_0000614401-mRNA-1"/>
    <property type="gene ID" value="HPLM_0000614401"/>
</dbReference>
<gene>
    <name evidence="1" type="ORF">HPLM_LOCUS6136</name>
</gene>
<dbReference type="OrthoDB" id="10590476at2759"/>
<dbReference type="Proteomes" id="UP000268014">
    <property type="component" value="Unassembled WGS sequence"/>
</dbReference>
<reference evidence="3" key="1">
    <citation type="submission" date="2017-02" db="UniProtKB">
        <authorList>
            <consortium name="WormBaseParasite"/>
        </authorList>
    </citation>
    <scope>IDENTIFICATION</scope>
</reference>
<keyword evidence="2" id="KW-1185">Reference proteome</keyword>
<organism evidence="3">
    <name type="scientific">Haemonchus placei</name>
    <name type="common">Barber's pole worm</name>
    <dbReference type="NCBI Taxonomy" id="6290"/>
    <lineage>
        <taxon>Eukaryota</taxon>
        <taxon>Metazoa</taxon>
        <taxon>Ecdysozoa</taxon>
        <taxon>Nematoda</taxon>
        <taxon>Chromadorea</taxon>
        <taxon>Rhabditida</taxon>
        <taxon>Rhabditina</taxon>
        <taxon>Rhabditomorpha</taxon>
        <taxon>Strongyloidea</taxon>
        <taxon>Trichostrongylidae</taxon>
        <taxon>Haemonchus</taxon>
    </lineage>
</organism>
<name>A0A0N4W7M5_HAEPC</name>
<proteinExistence type="predicted"/>
<dbReference type="AlphaFoldDB" id="A0A0N4W7M5"/>
<evidence type="ECO:0000313" key="3">
    <source>
        <dbReference type="WBParaSite" id="HPLM_0000614401-mRNA-1"/>
    </source>
</evidence>
<protein>
    <submittedName>
        <fullName evidence="3">GRAS domain-containing protein</fullName>
    </submittedName>
</protein>
<reference evidence="1 2" key="2">
    <citation type="submission" date="2018-11" db="EMBL/GenBank/DDBJ databases">
        <authorList>
            <consortium name="Pathogen Informatics"/>
        </authorList>
    </citation>
    <scope>NUCLEOTIDE SEQUENCE [LARGE SCALE GENOMIC DNA]</scope>
    <source>
        <strain evidence="1 2">MHpl1</strain>
    </source>
</reference>